<dbReference type="PANTHER" id="PTHR21847">
    <property type="entry name" value="EF-HAND CALCIUM-BINDING DOMAIN-CONTAINING PROTEIN 10"/>
    <property type="match status" value="1"/>
</dbReference>
<evidence type="ECO:0000256" key="1">
    <source>
        <dbReference type="SAM" id="MobiDB-lite"/>
    </source>
</evidence>
<gene>
    <name evidence="2" type="ORF">PEVE_00015987</name>
</gene>
<dbReference type="InterPro" id="IPR039879">
    <property type="entry name" value="EFC10"/>
</dbReference>
<dbReference type="InterPro" id="IPR048377">
    <property type="entry name" value="TEX55_DD"/>
</dbReference>
<dbReference type="InterPro" id="IPR040760">
    <property type="entry name" value="Tex55"/>
</dbReference>
<feature type="region of interest" description="Disordered" evidence="1">
    <location>
        <begin position="1"/>
        <end position="129"/>
    </location>
</feature>
<proteinExistence type="predicted"/>
<accession>A0ABN8S1Z6</accession>
<feature type="compositionally biased region" description="Polar residues" evidence="1">
    <location>
        <begin position="1"/>
        <end position="13"/>
    </location>
</feature>
<evidence type="ECO:0000313" key="3">
    <source>
        <dbReference type="Proteomes" id="UP001159427"/>
    </source>
</evidence>
<dbReference type="Pfam" id="PF17819">
    <property type="entry name" value="Tex55"/>
    <property type="match status" value="1"/>
</dbReference>
<keyword evidence="3" id="KW-1185">Reference proteome</keyword>
<dbReference type="Gene3D" id="1.20.890.10">
    <property type="entry name" value="cAMP-dependent protein kinase regulatory subunit, dimerization-anchoring domain"/>
    <property type="match status" value="1"/>
</dbReference>
<dbReference type="CDD" id="cd22975">
    <property type="entry name" value="DD_TEX55"/>
    <property type="match status" value="1"/>
</dbReference>
<dbReference type="EMBL" id="CALNXI010002243">
    <property type="protein sequence ID" value="CAH3185225.1"/>
    <property type="molecule type" value="Genomic_DNA"/>
</dbReference>
<name>A0ABN8S1Z6_9CNID</name>
<comment type="caution">
    <text evidence="2">The sequence shown here is derived from an EMBL/GenBank/DDBJ whole genome shotgun (WGS) entry which is preliminary data.</text>
</comment>
<dbReference type="Proteomes" id="UP001159427">
    <property type="component" value="Unassembled WGS sequence"/>
</dbReference>
<organism evidence="2 3">
    <name type="scientific">Porites evermanni</name>
    <dbReference type="NCBI Taxonomy" id="104178"/>
    <lineage>
        <taxon>Eukaryota</taxon>
        <taxon>Metazoa</taxon>
        <taxon>Cnidaria</taxon>
        <taxon>Anthozoa</taxon>
        <taxon>Hexacorallia</taxon>
        <taxon>Scleractinia</taxon>
        <taxon>Fungiina</taxon>
        <taxon>Poritidae</taxon>
        <taxon>Porites</taxon>
    </lineage>
</organism>
<dbReference type="SUPFAM" id="SSF47391">
    <property type="entry name" value="Dimerization-anchoring domain of cAMP-dependent PK regulatory subunit"/>
    <property type="match status" value="1"/>
</dbReference>
<sequence>MSGKTATDSQVSAENGIATVADDAALKSSQEENQETTTSRETETNELNTGEIVSGCSTAEVDSDISSNRSEVMGKEENFQLGNTSISLKNSVSTESSFVTDEGKHDNLPVGDSNDDAAAGKYEESNIPGTEIDPFTQSVKYLEKHQILRLFQNFAAQIVYKRPENPLQYLVEELERRREETATDSCRTEDSGLLS</sequence>
<protein>
    <submittedName>
        <fullName evidence="2">Uncharacterized protein</fullName>
    </submittedName>
</protein>
<reference evidence="2 3" key="1">
    <citation type="submission" date="2022-05" db="EMBL/GenBank/DDBJ databases">
        <authorList>
            <consortium name="Genoscope - CEA"/>
            <person name="William W."/>
        </authorList>
    </citation>
    <scope>NUCLEOTIDE SEQUENCE [LARGE SCALE GENOMIC DNA]</scope>
</reference>
<evidence type="ECO:0000313" key="2">
    <source>
        <dbReference type="EMBL" id="CAH3185225.1"/>
    </source>
</evidence>
<dbReference type="PANTHER" id="PTHR21847:SF1">
    <property type="entry name" value="EF-HAND CALCIUM-BINDING DOMAIN-CONTAINING PROTEIN 10"/>
    <property type="match status" value="1"/>
</dbReference>
<feature type="compositionally biased region" description="Polar residues" evidence="1">
    <location>
        <begin position="80"/>
        <end position="99"/>
    </location>
</feature>